<feature type="domain" description="Tyrosine-protein kinase G-rich" evidence="12">
    <location>
        <begin position="423"/>
        <end position="502"/>
    </location>
</feature>
<evidence type="ECO:0000256" key="4">
    <source>
        <dbReference type="ARBA" id="ARBA00022741"/>
    </source>
</evidence>
<feature type="transmembrane region" description="Helical" evidence="10">
    <location>
        <begin position="483"/>
        <end position="500"/>
    </location>
</feature>
<dbReference type="EMBL" id="JAENRR010000053">
    <property type="protein sequence ID" value="MBK3519107.1"/>
    <property type="molecule type" value="Genomic_DNA"/>
</dbReference>
<name>A0ABS1HN47_9BACT</name>
<dbReference type="PANTHER" id="PTHR32309">
    <property type="entry name" value="TYROSINE-PROTEIN KINASE"/>
    <property type="match status" value="1"/>
</dbReference>
<evidence type="ECO:0000256" key="6">
    <source>
        <dbReference type="ARBA" id="ARBA00022840"/>
    </source>
</evidence>
<evidence type="ECO:0000259" key="11">
    <source>
        <dbReference type="Pfam" id="PF13614"/>
    </source>
</evidence>
<dbReference type="InterPro" id="IPR027417">
    <property type="entry name" value="P-loop_NTPase"/>
</dbReference>
<protein>
    <recommendedName>
        <fullName evidence="2">non-specific protein-tyrosine kinase</fullName>
        <ecNumber evidence="2">2.7.10.2</ecNumber>
    </recommendedName>
</protein>
<feature type="domain" description="AAA" evidence="11">
    <location>
        <begin position="569"/>
        <end position="729"/>
    </location>
</feature>
<keyword evidence="6" id="KW-0067">ATP-binding</keyword>
<dbReference type="InterPro" id="IPR050445">
    <property type="entry name" value="Bact_polysacc_biosynth/exp"/>
</dbReference>
<evidence type="ECO:0000313" key="13">
    <source>
        <dbReference type="EMBL" id="MBK3519107.1"/>
    </source>
</evidence>
<gene>
    <name evidence="13" type="ORF">JIV24_17295</name>
</gene>
<organism evidence="13 14">
    <name type="scientific">Carboxylicivirga marina</name>
    <dbReference type="NCBI Taxonomy" id="2800988"/>
    <lineage>
        <taxon>Bacteria</taxon>
        <taxon>Pseudomonadati</taxon>
        <taxon>Bacteroidota</taxon>
        <taxon>Bacteroidia</taxon>
        <taxon>Marinilabiliales</taxon>
        <taxon>Marinilabiliaceae</taxon>
        <taxon>Carboxylicivirga</taxon>
    </lineage>
</organism>
<evidence type="ECO:0000313" key="14">
    <source>
        <dbReference type="Proteomes" id="UP000605676"/>
    </source>
</evidence>
<keyword evidence="10" id="KW-0812">Transmembrane</keyword>
<accession>A0ABS1HN47</accession>
<dbReference type="Pfam" id="PF13807">
    <property type="entry name" value="GNVR"/>
    <property type="match status" value="1"/>
</dbReference>
<keyword evidence="9" id="KW-0175">Coiled coil</keyword>
<dbReference type="CDD" id="cd05387">
    <property type="entry name" value="BY-kinase"/>
    <property type="match status" value="1"/>
</dbReference>
<keyword evidence="10" id="KW-1133">Transmembrane helix</keyword>
<keyword evidence="10" id="KW-0472">Membrane</keyword>
<evidence type="ECO:0000256" key="8">
    <source>
        <dbReference type="ARBA" id="ARBA00051245"/>
    </source>
</evidence>
<dbReference type="PANTHER" id="PTHR32309:SF13">
    <property type="entry name" value="FERRIC ENTEROBACTIN TRANSPORT PROTEIN FEPE"/>
    <property type="match status" value="1"/>
</dbReference>
<proteinExistence type="inferred from homology"/>
<dbReference type="Proteomes" id="UP000605676">
    <property type="component" value="Unassembled WGS sequence"/>
</dbReference>
<dbReference type="NCBIfam" id="TIGR01007">
    <property type="entry name" value="eps_fam"/>
    <property type="match status" value="1"/>
</dbReference>
<dbReference type="InterPro" id="IPR032807">
    <property type="entry name" value="GNVR"/>
</dbReference>
<reference evidence="13 14" key="1">
    <citation type="submission" date="2021-01" db="EMBL/GenBank/DDBJ databases">
        <title>Carboxyliciviraga sp.nov., isolated from coastal sediments.</title>
        <authorList>
            <person name="Lu D."/>
            <person name="Zhang T."/>
        </authorList>
    </citation>
    <scope>NUCLEOTIDE SEQUENCE [LARGE SCALE GENOMIC DNA]</scope>
    <source>
        <strain evidence="13 14">N1Y132</strain>
    </source>
</reference>
<evidence type="ECO:0000256" key="7">
    <source>
        <dbReference type="ARBA" id="ARBA00023137"/>
    </source>
</evidence>
<keyword evidence="5" id="KW-0418">Kinase</keyword>
<evidence type="ECO:0000256" key="5">
    <source>
        <dbReference type="ARBA" id="ARBA00022777"/>
    </source>
</evidence>
<dbReference type="InterPro" id="IPR025669">
    <property type="entry name" value="AAA_dom"/>
</dbReference>
<keyword evidence="3 13" id="KW-0808">Transferase</keyword>
<evidence type="ECO:0000256" key="3">
    <source>
        <dbReference type="ARBA" id="ARBA00022679"/>
    </source>
</evidence>
<dbReference type="RefSeq" id="WP_200466328.1">
    <property type="nucleotide sequence ID" value="NZ_JAENRR010000053.1"/>
</dbReference>
<dbReference type="GO" id="GO:0004715">
    <property type="term" value="F:non-membrane spanning protein tyrosine kinase activity"/>
    <property type="evidence" value="ECO:0007669"/>
    <property type="project" value="UniProtKB-EC"/>
</dbReference>
<keyword evidence="4" id="KW-0547">Nucleotide-binding</keyword>
<feature type="coiled-coil region" evidence="9">
    <location>
        <begin position="390"/>
        <end position="424"/>
    </location>
</feature>
<comment type="caution">
    <text evidence="13">The sequence shown here is derived from an EMBL/GenBank/DDBJ whole genome shotgun (WGS) entry which is preliminary data.</text>
</comment>
<evidence type="ECO:0000256" key="1">
    <source>
        <dbReference type="ARBA" id="ARBA00007316"/>
    </source>
</evidence>
<dbReference type="InterPro" id="IPR005702">
    <property type="entry name" value="Wzc-like_C"/>
</dbReference>
<keyword evidence="14" id="KW-1185">Reference proteome</keyword>
<evidence type="ECO:0000259" key="12">
    <source>
        <dbReference type="Pfam" id="PF13807"/>
    </source>
</evidence>
<evidence type="ECO:0000256" key="2">
    <source>
        <dbReference type="ARBA" id="ARBA00011903"/>
    </source>
</evidence>
<comment type="similarity">
    <text evidence="1">Belongs to the CpsD/CapB family.</text>
</comment>
<sequence length="763" mass="87847">MVSVIIAICIGVVYNKFSEPLVNIISNVIVHEDGRHSVNPASFMPGSELFSGRNTFQNSLISLNARPLLEKVLNKLNFSVFYYQKKLLYDQNIYTSSPFLVILDRNYLQLTGVQMHIEILSKDLYTLTVEVDEAPLHNFISGRNEQEVLDWEYKHTYRFGDPVENENFNFTILLKDGVNVDKITGENFYFVARSNRQLINDYKDNLLIEATQVDATAINISLVANNYQQGKDFLDKYVETIIEHDLQRKNHIAFSTIDFIDEQLADVFDSLSLAEQSLQDFKTRRQVVDVNLKAGQIYENLQLINVEKDQMEAHINNLEFLNENFQNDEDFTAHSVTVISDLNNQVLNDLLNEYINLIGRVNHLLENRQAKSPQLRELNFQINNLKNTILVNLQYELDASRLALQQVEQKLRTLNSELNSLPETQRNLISFERNFRLNDEIYTFLIQKRSEAQIAKASNLPDYEIIDYPAYEGMKAPKEARNIVLMIFLGLLIPTVYMLIHEAFFEKIADIDDYRLGFESPVLGQIYLSSNGEKRLFEEDNNRPIAAEAFRKLRTNLGFWTWQHEKKGRIILFTSTMPGEGKTFCSYNLGHALGAIGKKVVILDFDLRKGDLSQNYFGNREHGISEYLSSQVALDDVIEKKHGSNVDYISTGPLPPNPSELVESEECRDMLYELRKKYDYIIADTAPTSVTAESLSLGCMADLVLVVLRVNYTLKKEFTEVLKELEDSLGKKVTVLLNGVKASRNRYYNYSSYYLKQNQKKHV</sequence>
<dbReference type="Gene3D" id="3.40.50.300">
    <property type="entry name" value="P-loop containing nucleotide triphosphate hydrolases"/>
    <property type="match status" value="1"/>
</dbReference>
<keyword evidence="7" id="KW-0829">Tyrosine-protein kinase</keyword>
<evidence type="ECO:0000256" key="9">
    <source>
        <dbReference type="SAM" id="Coils"/>
    </source>
</evidence>
<evidence type="ECO:0000256" key="10">
    <source>
        <dbReference type="SAM" id="Phobius"/>
    </source>
</evidence>
<comment type="catalytic activity">
    <reaction evidence="8">
        <text>L-tyrosyl-[protein] + ATP = O-phospho-L-tyrosyl-[protein] + ADP + H(+)</text>
        <dbReference type="Rhea" id="RHEA:10596"/>
        <dbReference type="Rhea" id="RHEA-COMP:10136"/>
        <dbReference type="Rhea" id="RHEA-COMP:20101"/>
        <dbReference type="ChEBI" id="CHEBI:15378"/>
        <dbReference type="ChEBI" id="CHEBI:30616"/>
        <dbReference type="ChEBI" id="CHEBI:46858"/>
        <dbReference type="ChEBI" id="CHEBI:61978"/>
        <dbReference type="ChEBI" id="CHEBI:456216"/>
        <dbReference type="EC" id="2.7.10.2"/>
    </reaction>
</comment>
<dbReference type="EC" id="2.7.10.2" evidence="2"/>
<dbReference type="SUPFAM" id="SSF52540">
    <property type="entry name" value="P-loop containing nucleoside triphosphate hydrolases"/>
    <property type="match status" value="1"/>
</dbReference>
<dbReference type="Pfam" id="PF13614">
    <property type="entry name" value="AAA_31"/>
    <property type="match status" value="1"/>
</dbReference>